<proteinExistence type="predicted"/>
<dbReference type="Proteomes" id="UP000007431">
    <property type="component" value="Unassembled WGS sequence"/>
</dbReference>
<evidence type="ECO:0000313" key="2">
    <source>
        <dbReference type="Proteomes" id="UP000007431"/>
    </source>
</evidence>
<keyword evidence="2" id="KW-1185">Reference proteome</keyword>
<feature type="non-terminal residue" evidence="1">
    <location>
        <position position="300"/>
    </location>
</feature>
<organism evidence="2">
    <name type="scientific">Schizophyllum commune (strain H4-8 / FGSC 9210)</name>
    <name type="common">Split gill fungus</name>
    <dbReference type="NCBI Taxonomy" id="578458"/>
    <lineage>
        <taxon>Eukaryota</taxon>
        <taxon>Fungi</taxon>
        <taxon>Dikarya</taxon>
        <taxon>Basidiomycota</taxon>
        <taxon>Agaricomycotina</taxon>
        <taxon>Agaricomycetes</taxon>
        <taxon>Agaricomycetidae</taxon>
        <taxon>Agaricales</taxon>
        <taxon>Schizophyllaceae</taxon>
        <taxon>Schizophyllum</taxon>
    </lineage>
</organism>
<dbReference type="EMBL" id="GL377302">
    <property type="protein sequence ID" value="EFJ02261.1"/>
    <property type="molecule type" value="Genomic_DNA"/>
</dbReference>
<dbReference type="HOGENOM" id="CLU_927987_0_0_1"/>
<protein>
    <recommendedName>
        <fullName evidence="3">F-box domain-containing protein</fullName>
    </recommendedName>
</protein>
<reference evidence="1 2" key="1">
    <citation type="journal article" date="2010" name="Nat. Biotechnol.">
        <title>Genome sequence of the model mushroom Schizophyllum commune.</title>
        <authorList>
            <person name="Ohm R.A."/>
            <person name="de Jong J.F."/>
            <person name="Lugones L.G."/>
            <person name="Aerts A."/>
            <person name="Kothe E."/>
            <person name="Stajich J.E."/>
            <person name="de Vries R.P."/>
            <person name="Record E."/>
            <person name="Levasseur A."/>
            <person name="Baker S.E."/>
            <person name="Bartholomew K.A."/>
            <person name="Coutinho P.M."/>
            <person name="Erdmann S."/>
            <person name="Fowler T.J."/>
            <person name="Gathman A.C."/>
            <person name="Lombard V."/>
            <person name="Henrissat B."/>
            <person name="Knabe N."/>
            <person name="Kuees U."/>
            <person name="Lilly W.W."/>
            <person name="Lindquist E."/>
            <person name="Lucas S."/>
            <person name="Magnuson J.K."/>
            <person name="Piumi F."/>
            <person name="Raudaskoski M."/>
            <person name="Salamov A."/>
            <person name="Schmutz J."/>
            <person name="Schwarze F.W.M.R."/>
            <person name="vanKuyk P.A."/>
            <person name="Horton J.S."/>
            <person name="Grigoriev I.V."/>
            <person name="Woesten H.A.B."/>
        </authorList>
    </citation>
    <scope>NUCLEOTIDE SEQUENCE [LARGE SCALE GENOMIC DNA]</scope>
    <source>
        <strain evidence="2">H4-8 / FGSC 9210</strain>
    </source>
</reference>
<accession>D8PNQ4</accession>
<name>D8PNQ4_SCHCM</name>
<evidence type="ECO:0008006" key="3">
    <source>
        <dbReference type="Google" id="ProtNLM"/>
    </source>
</evidence>
<dbReference type="OrthoDB" id="2889066at2759"/>
<dbReference type="InParanoid" id="D8PNQ4"/>
<gene>
    <name evidence="1" type="ORF">SCHCODRAFT_103746</name>
</gene>
<sequence length="300" mass="33980">MNRDSPRLPPELERIIFELAVQLHRPLAATLACVASRVKEWVEVELYRVAIIRHAVGYDSALRHGFPFKAGDALQTRPHRYSDARAVLIWDLPEDDDEDAFCQYATQLEEVALWQPELNPGELRNNRVPTFVSHLPIRSLSVLSLDALRPVLSSTGQLPLFNTLTHLSVLAFDCDSAMLLGLSTCRNLTHLAFHIDRTRWVEDDILRLFEIHHRLSVLVLAELLDFDVASQSVDPNAATRVYPGLPSHVLRRIVYVALHDYVALDNWFDDIETADGIFGNADAIMHERQIREVAISSTHA</sequence>
<evidence type="ECO:0000313" key="1">
    <source>
        <dbReference type="EMBL" id="EFJ02261.1"/>
    </source>
</evidence>
<dbReference type="GeneID" id="9584795"/>
<dbReference type="RefSeq" id="XP_003037163.1">
    <property type="nucleotide sequence ID" value="XM_003037117.1"/>
</dbReference>
<dbReference type="KEGG" id="scm:SCHCO_01077784"/>
<dbReference type="AlphaFoldDB" id="D8PNQ4"/>
<dbReference type="VEuPathDB" id="FungiDB:SCHCODRAFT_01077784"/>